<feature type="transmembrane region" description="Helical" evidence="7">
    <location>
        <begin position="36"/>
        <end position="54"/>
    </location>
</feature>
<dbReference type="PANTHER" id="PTHR43867">
    <property type="entry name" value="CELLULOSE SYNTHASE CATALYTIC SUBUNIT A [UDP-FORMING]"/>
    <property type="match status" value="1"/>
</dbReference>
<feature type="transmembrane region" description="Helical" evidence="7">
    <location>
        <begin position="514"/>
        <end position="535"/>
    </location>
</feature>
<organism evidence="8 9">
    <name type="scientific">Bosea vaviloviae</name>
    <dbReference type="NCBI Taxonomy" id="1526658"/>
    <lineage>
        <taxon>Bacteria</taxon>
        <taxon>Pseudomonadati</taxon>
        <taxon>Pseudomonadota</taxon>
        <taxon>Alphaproteobacteria</taxon>
        <taxon>Hyphomicrobiales</taxon>
        <taxon>Boseaceae</taxon>
        <taxon>Bosea</taxon>
    </lineage>
</organism>
<dbReference type="AlphaFoldDB" id="A0A1D7U1H3"/>
<dbReference type="InterPro" id="IPR003919">
    <property type="entry name" value="Cell_synth_A"/>
</dbReference>
<keyword evidence="2" id="KW-0328">Glycosyltransferase</keyword>
<dbReference type="Gene3D" id="3.90.550.10">
    <property type="entry name" value="Spore Coat Polysaccharide Biosynthesis Protein SpsA, Chain A"/>
    <property type="match status" value="1"/>
</dbReference>
<dbReference type="SUPFAM" id="SSF53448">
    <property type="entry name" value="Nucleotide-diphospho-sugar transferases"/>
    <property type="match status" value="1"/>
</dbReference>
<evidence type="ECO:0000256" key="5">
    <source>
        <dbReference type="ARBA" id="ARBA00022989"/>
    </source>
</evidence>
<dbReference type="OrthoDB" id="9806824at2"/>
<dbReference type="Proteomes" id="UP000094969">
    <property type="component" value="Chromosome"/>
</dbReference>
<keyword evidence="5 7" id="KW-1133">Transmembrane helix</keyword>
<dbReference type="GO" id="GO:0006011">
    <property type="term" value="P:UDP-alpha-D-glucose metabolic process"/>
    <property type="evidence" value="ECO:0007669"/>
    <property type="project" value="InterPro"/>
</dbReference>
<keyword evidence="3" id="KW-0808">Transferase</keyword>
<dbReference type="PANTHER" id="PTHR43867:SF2">
    <property type="entry name" value="CELLULOSE SYNTHASE CATALYTIC SUBUNIT A [UDP-FORMING]"/>
    <property type="match status" value="1"/>
</dbReference>
<dbReference type="GO" id="GO:0035438">
    <property type="term" value="F:cyclic-di-GMP binding"/>
    <property type="evidence" value="ECO:0007669"/>
    <property type="project" value="InterPro"/>
</dbReference>
<dbReference type="EMBL" id="CP017147">
    <property type="protein sequence ID" value="AOO81232.1"/>
    <property type="molecule type" value="Genomic_DNA"/>
</dbReference>
<dbReference type="CDD" id="cd06421">
    <property type="entry name" value="CESA_CelA_like"/>
    <property type="match status" value="1"/>
</dbReference>
<dbReference type="GO" id="GO:0016759">
    <property type="term" value="F:cellulose synthase activity"/>
    <property type="evidence" value="ECO:0007669"/>
    <property type="project" value="InterPro"/>
</dbReference>
<evidence type="ECO:0000256" key="4">
    <source>
        <dbReference type="ARBA" id="ARBA00022692"/>
    </source>
</evidence>
<accession>A0A1D7U1H3</accession>
<evidence type="ECO:0000256" key="2">
    <source>
        <dbReference type="ARBA" id="ARBA00022676"/>
    </source>
</evidence>
<dbReference type="GO" id="GO:0005886">
    <property type="term" value="C:plasma membrane"/>
    <property type="evidence" value="ECO:0007669"/>
    <property type="project" value="TreeGrafter"/>
</dbReference>
<evidence type="ECO:0000256" key="1">
    <source>
        <dbReference type="ARBA" id="ARBA00004141"/>
    </source>
</evidence>
<evidence type="ECO:0000256" key="6">
    <source>
        <dbReference type="ARBA" id="ARBA00023136"/>
    </source>
</evidence>
<evidence type="ECO:0000313" key="9">
    <source>
        <dbReference type="Proteomes" id="UP000094969"/>
    </source>
</evidence>
<dbReference type="RefSeq" id="WP_069690446.1">
    <property type="nucleotide sequence ID" value="NZ_CP017147.1"/>
</dbReference>
<evidence type="ECO:0000256" key="3">
    <source>
        <dbReference type="ARBA" id="ARBA00022679"/>
    </source>
</evidence>
<dbReference type="KEGG" id="bvv:BHK69_12830"/>
<dbReference type="InterPro" id="IPR029044">
    <property type="entry name" value="Nucleotide-diphossugar_trans"/>
</dbReference>
<comment type="subcellular location">
    <subcellularLocation>
        <location evidence="1">Membrane</location>
        <topology evidence="1">Multi-pass membrane protein</topology>
    </subcellularLocation>
</comment>
<name>A0A1D7U1H3_9HYPH</name>
<dbReference type="Pfam" id="PF13641">
    <property type="entry name" value="Glyco_tranf_2_3"/>
    <property type="match status" value="1"/>
</dbReference>
<protein>
    <submittedName>
        <fullName evidence="8">Cellulose synthase</fullName>
    </submittedName>
</protein>
<keyword evidence="6 7" id="KW-0472">Membrane</keyword>
<evidence type="ECO:0000313" key="8">
    <source>
        <dbReference type="EMBL" id="AOO81232.1"/>
    </source>
</evidence>
<evidence type="ECO:0000256" key="7">
    <source>
        <dbReference type="SAM" id="Phobius"/>
    </source>
</evidence>
<gene>
    <name evidence="8" type="ORF">BHK69_12830</name>
</gene>
<dbReference type="PRINTS" id="PR01439">
    <property type="entry name" value="CELLSNTHASEA"/>
</dbReference>
<sequence length="657" mass="73518">MFPSPPDLTSVLLADLGICLGLLTMAGLLDRAHGTARALFGGTAALFILAYAAWRWQETLPPLEPNFDQIWPYLFLAFEFTAILYTLMSIIILVRFKDRSDEADREEARLRQSGDWPAVDVFICTYSEPLDVVEKSIVAALAIDYPNVTVWVCDDTRRAWLKDYCAELGANYLTRSDNVGAKAGNLNNALFRTAGVTNAPLILVLDADFAVNPTILRRVVGLFRDERTAVVQTPQFFFNADPIQHNLMSSDAWVDDQRIFFDVFQPAKDAWGCAFCVGTSFVVRRDLVTAAGGFPHDAICEDINLTYTLMRDGYETHWLNERLSAGLSAEGLPEYITQRTRWCLGTIQVALLKNGPFRGKNYTLMQRLHYLHGVLNWLCKPFIVLMLIAPSIYWFFDIPAFHADYLAFLRYGVPALLALWIYSGWVSGQRTLPLFMEVTHSITALAVTLTLLSATVRPFGRPFKVTDKGGDRSISSVRWTMAAWFGAISLLSAGSIVWSFISPSGASEVSPLDYFNLLWAGVAMLISFVAFVICFERPRKADEFGIAEPSVLKTEIGTFRCTLSTMGLEGATIQLAELPHELDRSQPLQIWVKTAGWIRAFAREDRIGEIALRLEPNAAQRRALILRLFTTAVDPIARTANWRGVVSGVLRRCFRTA</sequence>
<feature type="transmembrane region" description="Helical" evidence="7">
    <location>
        <begin position="482"/>
        <end position="502"/>
    </location>
</feature>
<dbReference type="InterPro" id="IPR050321">
    <property type="entry name" value="Glycosyltr_2/OpgH_subfam"/>
</dbReference>
<keyword evidence="9" id="KW-1185">Reference proteome</keyword>
<reference evidence="8 9" key="1">
    <citation type="journal article" date="2015" name="Antonie Van Leeuwenhoek">
        <title>Bosea vaviloviae sp. nov., a new species of slow-growing rhizobia isolated from nodules of the relict species Vavilovia formosa (Stev.) Fed.</title>
        <authorList>
            <person name="Safronova V.I."/>
            <person name="Kuznetsova I.G."/>
            <person name="Sazanova A.L."/>
            <person name="Kimeklis A.K."/>
            <person name="Belimov A.A."/>
            <person name="Andronov E.E."/>
            <person name="Pinaev A.G."/>
            <person name="Chizhevskaya E.P."/>
            <person name="Pukhaev A.R."/>
            <person name="Popov K.P."/>
            <person name="Willems A."/>
            <person name="Tikhonovich I.A."/>
        </authorList>
    </citation>
    <scope>NUCLEOTIDE SEQUENCE [LARGE SCALE GENOMIC DNA]</scope>
    <source>
        <strain evidence="8 9">Vaf18</strain>
    </source>
</reference>
<feature type="transmembrane region" description="Helical" evidence="7">
    <location>
        <begin position="74"/>
        <end position="96"/>
    </location>
</feature>
<feature type="transmembrane region" description="Helical" evidence="7">
    <location>
        <begin position="374"/>
        <end position="396"/>
    </location>
</feature>
<feature type="transmembrane region" description="Helical" evidence="7">
    <location>
        <begin position="408"/>
        <end position="426"/>
    </location>
</feature>
<feature type="transmembrane region" description="Helical" evidence="7">
    <location>
        <begin position="12"/>
        <end position="29"/>
    </location>
</feature>
<keyword evidence="4 7" id="KW-0812">Transmembrane</keyword>
<dbReference type="STRING" id="1526658.BHK69_12830"/>
<proteinExistence type="predicted"/>